<dbReference type="AlphaFoldDB" id="A0AA38WXF8"/>
<evidence type="ECO:0000313" key="1">
    <source>
        <dbReference type="EMBL" id="KAJ9602935.1"/>
    </source>
</evidence>
<accession>A0AA38WXF8</accession>
<comment type="caution">
    <text evidence="1">The sequence shown here is derived from an EMBL/GenBank/DDBJ whole genome shotgun (WGS) entry which is preliminary data.</text>
</comment>
<dbReference type="Proteomes" id="UP001172673">
    <property type="component" value="Unassembled WGS sequence"/>
</dbReference>
<gene>
    <name evidence="1" type="ORF">H2200_012715</name>
</gene>
<organism evidence="1 2">
    <name type="scientific">Cladophialophora chaetospira</name>
    <dbReference type="NCBI Taxonomy" id="386627"/>
    <lineage>
        <taxon>Eukaryota</taxon>
        <taxon>Fungi</taxon>
        <taxon>Dikarya</taxon>
        <taxon>Ascomycota</taxon>
        <taxon>Pezizomycotina</taxon>
        <taxon>Eurotiomycetes</taxon>
        <taxon>Chaetothyriomycetidae</taxon>
        <taxon>Chaetothyriales</taxon>
        <taxon>Herpotrichiellaceae</taxon>
        <taxon>Cladophialophora</taxon>
    </lineage>
</organism>
<reference evidence="1" key="1">
    <citation type="submission" date="2022-10" db="EMBL/GenBank/DDBJ databases">
        <title>Culturing micro-colonial fungi from biological soil crusts in the Mojave desert and describing Neophaeococcomyces mojavensis, and introducing the new genera and species Taxawa tesnikishii.</title>
        <authorList>
            <person name="Kurbessoian T."/>
            <person name="Stajich J.E."/>
        </authorList>
    </citation>
    <scope>NUCLEOTIDE SEQUENCE</scope>
    <source>
        <strain evidence="1">TK_41</strain>
    </source>
</reference>
<dbReference type="EMBL" id="JAPDRK010000024">
    <property type="protein sequence ID" value="KAJ9602935.1"/>
    <property type="molecule type" value="Genomic_DNA"/>
</dbReference>
<name>A0AA38WXF8_9EURO</name>
<protein>
    <submittedName>
        <fullName evidence="1">Uncharacterized protein</fullName>
    </submittedName>
</protein>
<evidence type="ECO:0000313" key="2">
    <source>
        <dbReference type="Proteomes" id="UP001172673"/>
    </source>
</evidence>
<sequence length="157" mass="16757">MATPTVRRIAARIDHNTESFSATASPLPSSPETALEEAIWDATLPRLRAVLLQMVKDSVEASDLASKALLVASTSTSPPARTPMRDLSVNSLLNDTNDSDVTLHCINNGTLIQAGHSTPGRAGGNRKRKAYEVCCNCQQEYHVAENGAAVCAYHPGQ</sequence>
<keyword evidence="2" id="KW-1185">Reference proteome</keyword>
<proteinExistence type="predicted"/>